<feature type="transmembrane region" description="Helical" evidence="1">
    <location>
        <begin position="89"/>
        <end position="111"/>
    </location>
</feature>
<keyword evidence="1" id="KW-1133">Transmembrane helix</keyword>
<organism evidence="2 3">
    <name type="scientific">Glycocaulis albus</name>
    <dbReference type="NCBI Taxonomy" id="1382801"/>
    <lineage>
        <taxon>Bacteria</taxon>
        <taxon>Pseudomonadati</taxon>
        <taxon>Pseudomonadota</taxon>
        <taxon>Alphaproteobacteria</taxon>
        <taxon>Maricaulales</taxon>
        <taxon>Maricaulaceae</taxon>
        <taxon>Glycocaulis</taxon>
    </lineage>
</organism>
<dbReference type="RefSeq" id="WP_188451919.1">
    <property type="nucleotide sequence ID" value="NZ_BMFS01000005.1"/>
</dbReference>
<keyword evidence="1" id="KW-0472">Membrane</keyword>
<evidence type="ECO:0000313" key="3">
    <source>
        <dbReference type="Proteomes" id="UP000648722"/>
    </source>
</evidence>
<feature type="transmembrane region" description="Helical" evidence="1">
    <location>
        <begin position="58"/>
        <end position="77"/>
    </location>
</feature>
<evidence type="ECO:0000256" key="1">
    <source>
        <dbReference type="SAM" id="Phobius"/>
    </source>
</evidence>
<accession>A0ABQ1XPW0</accession>
<keyword evidence="1" id="KW-0812">Transmembrane</keyword>
<proteinExistence type="predicted"/>
<feature type="transmembrane region" description="Helical" evidence="1">
    <location>
        <begin position="21"/>
        <end position="46"/>
    </location>
</feature>
<feature type="transmembrane region" description="Helical" evidence="1">
    <location>
        <begin position="157"/>
        <end position="176"/>
    </location>
</feature>
<dbReference type="Proteomes" id="UP000648722">
    <property type="component" value="Unassembled WGS sequence"/>
</dbReference>
<comment type="caution">
    <text evidence="2">The sequence shown here is derived from an EMBL/GenBank/DDBJ whole genome shotgun (WGS) entry which is preliminary data.</text>
</comment>
<keyword evidence="3" id="KW-1185">Reference proteome</keyword>
<protein>
    <recommendedName>
        <fullName evidence="4">DUF1109 domain-containing protein</fullName>
    </recommendedName>
</protein>
<dbReference type="Pfam" id="PF06532">
    <property type="entry name" value="NrsF"/>
    <property type="match status" value="1"/>
</dbReference>
<gene>
    <name evidence="2" type="ORF">GCM10007420_14670</name>
</gene>
<dbReference type="InterPro" id="IPR009495">
    <property type="entry name" value="NrsF"/>
</dbReference>
<evidence type="ECO:0000313" key="2">
    <source>
        <dbReference type="EMBL" id="GGG99848.1"/>
    </source>
</evidence>
<evidence type="ECO:0008006" key="4">
    <source>
        <dbReference type="Google" id="ProtNLM"/>
    </source>
</evidence>
<feature type="transmembrane region" description="Helical" evidence="1">
    <location>
        <begin position="182"/>
        <end position="205"/>
    </location>
</feature>
<sequence>MTRLIDELVDGLEPAPSRPALAVFGPPLAVASLVPFALTVVVLGFRADMASAIVGIPFWVKLAAPALVAGAAGLALARLSRPGRGAGSGLMIAALTMLVLLAAGLASLIAVPEGLRLQALIGSSLVKCLISISLFAVPFLIAGFWALRRMAPVRPHLAGFALGLVAGGLSAAVYALSCGEDALAFIASWYQLGILIISAAAALIAPRILRW</sequence>
<dbReference type="EMBL" id="BMFS01000005">
    <property type="protein sequence ID" value="GGG99848.1"/>
    <property type="molecule type" value="Genomic_DNA"/>
</dbReference>
<name>A0ABQ1XPW0_9PROT</name>
<feature type="transmembrane region" description="Helical" evidence="1">
    <location>
        <begin position="117"/>
        <end position="145"/>
    </location>
</feature>
<reference evidence="3" key="1">
    <citation type="journal article" date="2019" name="Int. J. Syst. Evol. Microbiol.">
        <title>The Global Catalogue of Microorganisms (GCM) 10K type strain sequencing project: providing services to taxonomists for standard genome sequencing and annotation.</title>
        <authorList>
            <consortium name="The Broad Institute Genomics Platform"/>
            <consortium name="The Broad Institute Genome Sequencing Center for Infectious Disease"/>
            <person name="Wu L."/>
            <person name="Ma J."/>
        </authorList>
    </citation>
    <scope>NUCLEOTIDE SEQUENCE [LARGE SCALE GENOMIC DNA]</scope>
    <source>
        <strain evidence="3">CGMCC 1.12766</strain>
    </source>
</reference>